<dbReference type="Proteomes" id="UP001341840">
    <property type="component" value="Unassembled WGS sequence"/>
</dbReference>
<sequence length="98" mass="11583">MTIIMWDKESRELIGKTVEELKKNRIAGDETPISLHNDSLITVYEVSDEWVYYNSEPGRIYYAYSLNNVLRKTLLRDEANFNVQDVFDYSDSLYFSEI</sequence>
<name>A0ABU6WVM2_9FABA</name>
<gene>
    <name evidence="1" type="ORF">PIB30_101368</name>
</gene>
<protein>
    <submittedName>
        <fullName evidence="1">Uncharacterized protein</fullName>
    </submittedName>
</protein>
<evidence type="ECO:0000313" key="1">
    <source>
        <dbReference type="EMBL" id="MED6189991.1"/>
    </source>
</evidence>
<keyword evidence="2" id="KW-1185">Reference proteome</keyword>
<organism evidence="1 2">
    <name type="scientific">Stylosanthes scabra</name>
    <dbReference type="NCBI Taxonomy" id="79078"/>
    <lineage>
        <taxon>Eukaryota</taxon>
        <taxon>Viridiplantae</taxon>
        <taxon>Streptophyta</taxon>
        <taxon>Embryophyta</taxon>
        <taxon>Tracheophyta</taxon>
        <taxon>Spermatophyta</taxon>
        <taxon>Magnoliopsida</taxon>
        <taxon>eudicotyledons</taxon>
        <taxon>Gunneridae</taxon>
        <taxon>Pentapetalae</taxon>
        <taxon>rosids</taxon>
        <taxon>fabids</taxon>
        <taxon>Fabales</taxon>
        <taxon>Fabaceae</taxon>
        <taxon>Papilionoideae</taxon>
        <taxon>50 kb inversion clade</taxon>
        <taxon>dalbergioids sensu lato</taxon>
        <taxon>Dalbergieae</taxon>
        <taxon>Pterocarpus clade</taxon>
        <taxon>Stylosanthes</taxon>
    </lineage>
</organism>
<comment type="caution">
    <text evidence="1">The sequence shown here is derived from an EMBL/GenBank/DDBJ whole genome shotgun (WGS) entry which is preliminary data.</text>
</comment>
<accession>A0ABU6WVM2</accession>
<dbReference type="EMBL" id="JASCZI010184199">
    <property type="protein sequence ID" value="MED6189991.1"/>
    <property type="molecule type" value="Genomic_DNA"/>
</dbReference>
<reference evidence="1 2" key="1">
    <citation type="journal article" date="2023" name="Plants (Basel)">
        <title>Bridging the Gap: Combining Genomics and Transcriptomics Approaches to Understand Stylosanthes scabra, an Orphan Legume from the Brazilian Caatinga.</title>
        <authorList>
            <person name="Ferreira-Neto J.R.C."/>
            <person name="da Silva M.D."/>
            <person name="Binneck E."/>
            <person name="de Melo N.F."/>
            <person name="da Silva R.H."/>
            <person name="de Melo A.L.T.M."/>
            <person name="Pandolfi V."/>
            <person name="Bustamante F.O."/>
            <person name="Brasileiro-Vidal A.C."/>
            <person name="Benko-Iseppon A.M."/>
        </authorList>
    </citation>
    <scope>NUCLEOTIDE SEQUENCE [LARGE SCALE GENOMIC DNA]</scope>
    <source>
        <tissue evidence="1">Leaves</tissue>
    </source>
</reference>
<evidence type="ECO:0000313" key="2">
    <source>
        <dbReference type="Proteomes" id="UP001341840"/>
    </source>
</evidence>
<proteinExistence type="predicted"/>